<dbReference type="EMBL" id="UINC01185776">
    <property type="protein sequence ID" value="SVD97650.1"/>
    <property type="molecule type" value="Genomic_DNA"/>
</dbReference>
<name>A0A382ZQS6_9ZZZZ</name>
<reference evidence="2" key="1">
    <citation type="submission" date="2018-05" db="EMBL/GenBank/DDBJ databases">
        <authorList>
            <person name="Lanie J.A."/>
            <person name="Ng W.-L."/>
            <person name="Kazmierczak K.M."/>
            <person name="Andrzejewski T.M."/>
            <person name="Davidsen T.M."/>
            <person name="Wayne K.J."/>
            <person name="Tettelin H."/>
            <person name="Glass J.I."/>
            <person name="Rusch D."/>
            <person name="Podicherti R."/>
            <person name="Tsui H.-C.T."/>
            <person name="Winkler M.E."/>
        </authorList>
    </citation>
    <scope>NUCLEOTIDE SEQUENCE</scope>
</reference>
<sequence>MRGIGLGQSRQPGIGEYLPQYHKQADPRQMRKSPAMELRCHLGPVR</sequence>
<organism evidence="2">
    <name type="scientific">marine metagenome</name>
    <dbReference type="NCBI Taxonomy" id="408172"/>
    <lineage>
        <taxon>unclassified sequences</taxon>
        <taxon>metagenomes</taxon>
        <taxon>ecological metagenomes</taxon>
    </lineage>
</organism>
<protein>
    <submittedName>
        <fullName evidence="2">Uncharacterized protein</fullName>
    </submittedName>
</protein>
<feature type="region of interest" description="Disordered" evidence="1">
    <location>
        <begin position="1"/>
        <end position="33"/>
    </location>
</feature>
<dbReference type="AlphaFoldDB" id="A0A382ZQS6"/>
<evidence type="ECO:0000256" key="1">
    <source>
        <dbReference type="SAM" id="MobiDB-lite"/>
    </source>
</evidence>
<accession>A0A382ZQS6</accession>
<proteinExistence type="predicted"/>
<evidence type="ECO:0000313" key="2">
    <source>
        <dbReference type="EMBL" id="SVD97650.1"/>
    </source>
</evidence>
<gene>
    <name evidence="2" type="ORF">METZ01_LOCUS450504</name>
</gene>